<dbReference type="AlphaFoldDB" id="A0A380A421"/>
<name>A0A380A421_9GAMM</name>
<dbReference type="RefSeq" id="WP_115183905.1">
    <property type="nucleotide sequence ID" value="NZ_CAMKUF010000007.1"/>
</dbReference>
<reference evidence="1 2" key="1">
    <citation type="submission" date="2018-06" db="EMBL/GenBank/DDBJ databases">
        <authorList>
            <consortium name="Pathogen Informatics"/>
            <person name="Doyle S."/>
        </authorList>
    </citation>
    <scope>NUCLEOTIDE SEQUENCE [LARGE SCALE GENOMIC DNA]</scope>
    <source>
        <strain evidence="1 2">NCTC11544</strain>
    </source>
</reference>
<dbReference type="PROSITE" id="PS51257">
    <property type="entry name" value="PROKAR_LIPOPROTEIN"/>
    <property type="match status" value="1"/>
</dbReference>
<evidence type="ECO:0000313" key="2">
    <source>
        <dbReference type="Proteomes" id="UP000255529"/>
    </source>
</evidence>
<organism evidence="1 2">
    <name type="scientific">Serratia quinivorans</name>
    <dbReference type="NCBI Taxonomy" id="137545"/>
    <lineage>
        <taxon>Bacteria</taxon>
        <taxon>Pseudomonadati</taxon>
        <taxon>Pseudomonadota</taxon>
        <taxon>Gammaproteobacteria</taxon>
        <taxon>Enterobacterales</taxon>
        <taxon>Yersiniaceae</taxon>
        <taxon>Serratia</taxon>
    </lineage>
</organism>
<protein>
    <submittedName>
        <fullName evidence="1">Protein of uncharacterized function (DUF2931)</fullName>
    </submittedName>
</protein>
<evidence type="ECO:0000313" key="1">
    <source>
        <dbReference type="EMBL" id="SUI73919.1"/>
    </source>
</evidence>
<dbReference type="Proteomes" id="UP000255529">
    <property type="component" value="Unassembled WGS sequence"/>
</dbReference>
<dbReference type="Pfam" id="PF11153">
    <property type="entry name" value="DUF2931"/>
    <property type="match status" value="1"/>
</dbReference>
<dbReference type="EMBL" id="UGYN01000002">
    <property type="protein sequence ID" value="SUI73919.1"/>
    <property type="molecule type" value="Genomic_DNA"/>
</dbReference>
<accession>A0A380A421</accession>
<proteinExistence type="predicted"/>
<sequence>MEIMRLAGLLSVLTLTACQGAGQPNATAAKSDVPTEWKFNFFTPKALPALVTFAVILDVDGTDYRFNTLNSTPDMDKVIGEWNNDSRAPSGYWNKIKSPPRHLFFCWDSIIDKKVYETRLTFAQSDTEKMRQPSVHKDYQGDPTYYDNIQVGLAPEGKVAVWLVGIGAEPNYRVTPSVVTTVSGDKLELCKGVTRFSNGYEYDKDIKDFIKGKKYPYGNWN</sequence>
<dbReference type="InterPro" id="IPR021326">
    <property type="entry name" value="DUF2931"/>
</dbReference>
<gene>
    <name evidence="1" type="ORF">NCTC11544_03416</name>
</gene>